<protein>
    <submittedName>
        <fullName evidence="1">Uncharacterized protein</fullName>
    </submittedName>
</protein>
<dbReference type="AlphaFoldDB" id="X1L5M5"/>
<evidence type="ECO:0000313" key="1">
    <source>
        <dbReference type="EMBL" id="GAI14283.1"/>
    </source>
</evidence>
<name>X1L5M5_9ZZZZ</name>
<reference evidence="1" key="1">
    <citation type="journal article" date="2014" name="Front. Microbiol.">
        <title>High frequency of phylogenetically diverse reductive dehalogenase-homologous genes in deep subseafloor sedimentary metagenomes.</title>
        <authorList>
            <person name="Kawai M."/>
            <person name="Futagami T."/>
            <person name="Toyoda A."/>
            <person name="Takaki Y."/>
            <person name="Nishi S."/>
            <person name="Hori S."/>
            <person name="Arai W."/>
            <person name="Tsubouchi T."/>
            <person name="Morono Y."/>
            <person name="Uchiyama I."/>
            <person name="Ito T."/>
            <person name="Fujiyama A."/>
            <person name="Inagaki F."/>
            <person name="Takami H."/>
        </authorList>
    </citation>
    <scope>NUCLEOTIDE SEQUENCE</scope>
    <source>
        <strain evidence="1">Expedition CK06-06</strain>
    </source>
</reference>
<organism evidence="1">
    <name type="scientific">marine sediment metagenome</name>
    <dbReference type="NCBI Taxonomy" id="412755"/>
    <lineage>
        <taxon>unclassified sequences</taxon>
        <taxon>metagenomes</taxon>
        <taxon>ecological metagenomes</taxon>
    </lineage>
</organism>
<proteinExistence type="predicted"/>
<sequence length="71" mass="8088">RAVLGITGDWRTKELVKHIINNDVSAGVITINSVNSDGLLKIEERLPVFNRLLVWDINESGLYQLVIWPFQ</sequence>
<accession>X1L5M5</accession>
<gene>
    <name evidence="1" type="ORF">S06H3_20462</name>
</gene>
<comment type="caution">
    <text evidence="1">The sequence shown here is derived from an EMBL/GenBank/DDBJ whole genome shotgun (WGS) entry which is preliminary data.</text>
</comment>
<dbReference type="EMBL" id="BARV01010599">
    <property type="protein sequence ID" value="GAI14283.1"/>
    <property type="molecule type" value="Genomic_DNA"/>
</dbReference>
<feature type="non-terminal residue" evidence="1">
    <location>
        <position position="1"/>
    </location>
</feature>